<evidence type="ECO:0000313" key="6">
    <source>
        <dbReference type="Proteomes" id="UP000245391"/>
    </source>
</evidence>
<feature type="repeat" description="TPR" evidence="1">
    <location>
        <begin position="128"/>
        <end position="161"/>
    </location>
</feature>
<dbReference type="GO" id="GO:0046983">
    <property type="term" value="F:protein dimerization activity"/>
    <property type="evidence" value="ECO:0007669"/>
    <property type="project" value="InterPro"/>
</dbReference>
<dbReference type="InterPro" id="IPR011712">
    <property type="entry name" value="Sig_transdc_His_kin_sub3_dim/P"/>
</dbReference>
<feature type="repeat" description="TPR" evidence="1">
    <location>
        <begin position="248"/>
        <end position="281"/>
    </location>
</feature>
<dbReference type="InterPro" id="IPR036890">
    <property type="entry name" value="HATPase_C_sf"/>
</dbReference>
<evidence type="ECO:0000313" key="5">
    <source>
        <dbReference type="EMBL" id="PWS32439.1"/>
    </source>
</evidence>
<evidence type="ECO:0000256" key="2">
    <source>
        <dbReference type="SAM" id="Phobius"/>
    </source>
</evidence>
<dbReference type="PROSITE" id="PS50109">
    <property type="entry name" value="HIS_KIN"/>
    <property type="match status" value="1"/>
</dbReference>
<dbReference type="EMBL" id="QGNY01000002">
    <property type="protein sequence ID" value="PWS32439.1"/>
    <property type="molecule type" value="Genomic_DNA"/>
</dbReference>
<dbReference type="PANTHER" id="PTHR10098">
    <property type="entry name" value="RAPSYN-RELATED"/>
    <property type="match status" value="1"/>
</dbReference>
<dbReference type="InterPro" id="IPR003594">
    <property type="entry name" value="HATPase_dom"/>
</dbReference>
<dbReference type="PROSITE" id="PS50293">
    <property type="entry name" value="TPR_REGION"/>
    <property type="match status" value="2"/>
</dbReference>
<dbReference type="PROSITE" id="PS50005">
    <property type="entry name" value="TPR"/>
    <property type="match status" value="3"/>
</dbReference>
<dbReference type="CDD" id="cd16917">
    <property type="entry name" value="HATPase_UhpB-NarQ-NarX-like"/>
    <property type="match status" value="1"/>
</dbReference>
<evidence type="ECO:0000259" key="4">
    <source>
        <dbReference type="PROSITE" id="PS50109"/>
    </source>
</evidence>
<dbReference type="InterPro" id="IPR011990">
    <property type="entry name" value="TPR-like_helical_dom_sf"/>
</dbReference>
<evidence type="ECO:0000256" key="1">
    <source>
        <dbReference type="PROSITE-ProRule" id="PRU00339"/>
    </source>
</evidence>
<organism evidence="5 6">
    <name type="scientific">Pedobacter paludis</name>
    <dbReference type="NCBI Taxonomy" id="2203212"/>
    <lineage>
        <taxon>Bacteria</taxon>
        <taxon>Pseudomonadati</taxon>
        <taxon>Bacteroidota</taxon>
        <taxon>Sphingobacteriia</taxon>
        <taxon>Sphingobacteriales</taxon>
        <taxon>Sphingobacteriaceae</taxon>
        <taxon>Pedobacter</taxon>
    </lineage>
</organism>
<dbReference type="Gene3D" id="1.20.5.1930">
    <property type="match status" value="1"/>
</dbReference>
<dbReference type="Pfam" id="PF07730">
    <property type="entry name" value="HisKA_3"/>
    <property type="match status" value="1"/>
</dbReference>
<dbReference type="AlphaFoldDB" id="A0A317F3M3"/>
<dbReference type="SMART" id="SM00387">
    <property type="entry name" value="HATPase_c"/>
    <property type="match status" value="1"/>
</dbReference>
<dbReference type="Pfam" id="PF13424">
    <property type="entry name" value="TPR_12"/>
    <property type="match status" value="3"/>
</dbReference>
<feature type="signal peptide" evidence="3">
    <location>
        <begin position="1"/>
        <end position="26"/>
    </location>
</feature>
<keyword evidence="6" id="KW-1185">Reference proteome</keyword>
<protein>
    <recommendedName>
        <fullName evidence="4">Histidine kinase domain-containing protein</fullName>
    </recommendedName>
</protein>
<keyword evidence="1" id="KW-0802">TPR repeat</keyword>
<accession>A0A317F3M3</accession>
<sequence length="656" mass="74687">MIGRPQNYFLLAFLCLSFLPALKTYAQNQRSLDSLENIVKSSKSDSVKIIAYGDLCWGYGFVNFDKALYFGNEELRLAKKFNNQESIALAYSDIGNTYTRVNKFKEALENHLKAYTIRDKLGLKVKAVGSLSNIAVIYKQQGRYDEAIEYMTKALKIYEENGEEVKQAIVLVNIGNIYRNYKKSVISKSYFERAILLSKKNNSTSTLTNAYSGMLLYYFEAKNYDQALKYANLAVGLTKSSNNKNDLATIYNSIGQIYFEKGHYAEAMKFYNQSLQFRLFMKDKLGEASCYKNIGLCYSKLKNYPEAEKNINKSINYFIELDAKDYLREAYNNLSKVYEDKEDLEGSLNSYKKSVALKDSIYNKENADKINELQIVYETEKKEQQIKLLNADNKVQKLEVAKRNIMIWIIAGTFVFAILFSFLLYNRYKLKQESKLQAEVIKQQDLATKAVLIAEENERKRIASELHDGLGQMFSAVKMNLSGIAENLDFKDEHDEKMFGKTLNLVDESCKEVRVIAHQMAPNVLLKSGLTAAIRDFIDKIDARKLKINLETFGLNERLDQNVETVLYRVIQESVNNVIKHAKANSLDIQLNKDADGIEAMIEDNGKGFDTSLSENFNGLGLKNIISRVAYLKGSVDFSSEPGRGTLVAIHIPLVA</sequence>
<dbReference type="Gene3D" id="3.30.565.10">
    <property type="entry name" value="Histidine kinase-like ATPase, C-terminal domain"/>
    <property type="match status" value="1"/>
</dbReference>
<gene>
    <name evidence="5" type="ORF">DF947_04965</name>
</gene>
<feature type="repeat" description="TPR" evidence="1">
    <location>
        <begin position="88"/>
        <end position="121"/>
    </location>
</feature>
<dbReference type="InterPro" id="IPR019734">
    <property type="entry name" value="TPR_rpt"/>
</dbReference>
<dbReference type="Pfam" id="PF02518">
    <property type="entry name" value="HATPase_c"/>
    <property type="match status" value="1"/>
</dbReference>
<comment type="caution">
    <text evidence="5">The sequence shown here is derived from an EMBL/GenBank/DDBJ whole genome shotgun (WGS) entry which is preliminary data.</text>
</comment>
<dbReference type="SUPFAM" id="SSF55874">
    <property type="entry name" value="ATPase domain of HSP90 chaperone/DNA topoisomerase II/histidine kinase"/>
    <property type="match status" value="1"/>
</dbReference>
<dbReference type="Proteomes" id="UP000245391">
    <property type="component" value="Unassembled WGS sequence"/>
</dbReference>
<keyword evidence="2" id="KW-0812">Transmembrane</keyword>
<feature type="transmembrane region" description="Helical" evidence="2">
    <location>
        <begin position="405"/>
        <end position="425"/>
    </location>
</feature>
<keyword evidence="2" id="KW-1133">Transmembrane helix</keyword>
<dbReference type="Gene3D" id="1.25.40.10">
    <property type="entry name" value="Tetratricopeptide repeat domain"/>
    <property type="match status" value="2"/>
</dbReference>
<dbReference type="SMART" id="SM00028">
    <property type="entry name" value="TPR"/>
    <property type="match status" value="7"/>
</dbReference>
<feature type="domain" description="Histidine kinase" evidence="4">
    <location>
        <begin position="461"/>
        <end position="656"/>
    </location>
</feature>
<evidence type="ECO:0000256" key="3">
    <source>
        <dbReference type="SAM" id="SignalP"/>
    </source>
</evidence>
<reference evidence="6" key="1">
    <citation type="submission" date="2018-05" db="EMBL/GenBank/DDBJ databases">
        <title>Pedobacter paludis sp. nov., isolated from wetland soil.</title>
        <authorList>
            <person name="Zhang Y."/>
        </authorList>
    </citation>
    <scope>NUCLEOTIDE SEQUENCE [LARGE SCALE GENOMIC DNA]</scope>
    <source>
        <strain evidence="6">R-8</strain>
    </source>
</reference>
<feature type="chain" id="PRO_5016255304" description="Histidine kinase domain-containing protein" evidence="3">
    <location>
        <begin position="27"/>
        <end position="656"/>
    </location>
</feature>
<keyword evidence="3" id="KW-0732">Signal</keyword>
<dbReference type="SUPFAM" id="SSF48452">
    <property type="entry name" value="TPR-like"/>
    <property type="match status" value="2"/>
</dbReference>
<dbReference type="GO" id="GO:0016020">
    <property type="term" value="C:membrane"/>
    <property type="evidence" value="ECO:0007669"/>
    <property type="project" value="InterPro"/>
</dbReference>
<dbReference type="InterPro" id="IPR005467">
    <property type="entry name" value="His_kinase_dom"/>
</dbReference>
<keyword evidence="2" id="KW-0472">Membrane</keyword>
<proteinExistence type="predicted"/>
<dbReference type="GO" id="GO:0000155">
    <property type="term" value="F:phosphorelay sensor kinase activity"/>
    <property type="evidence" value="ECO:0007669"/>
    <property type="project" value="InterPro"/>
</dbReference>
<name>A0A317F3M3_9SPHI</name>